<gene>
    <name evidence="2" type="ORF">PITG_04742</name>
</gene>
<dbReference type="InterPro" id="IPR043504">
    <property type="entry name" value="Peptidase_S1_PA_chymotrypsin"/>
</dbReference>
<name>D0N1Y0_PHYIT</name>
<reference evidence="3" key="1">
    <citation type="journal article" date="2009" name="Nature">
        <title>Genome sequence and analysis of the Irish potato famine pathogen Phytophthora infestans.</title>
        <authorList>
            <consortium name="The Broad Institute Genome Sequencing Platform"/>
            <person name="Haas B.J."/>
            <person name="Kamoun S."/>
            <person name="Zody M.C."/>
            <person name="Jiang R.H."/>
            <person name="Handsaker R.E."/>
            <person name="Cano L.M."/>
            <person name="Grabherr M."/>
            <person name="Kodira C.D."/>
            <person name="Raffaele S."/>
            <person name="Torto-Alalibo T."/>
            <person name="Bozkurt T.O."/>
            <person name="Ah-Fong A.M."/>
            <person name="Alvarado L."/>
            <person name="Anderson V.L."/>
            <person name="Armstrong M.R."/>
            <person name="Avrova A."/>
            <person name="Baxter L."/>
            <person name="Beynon J."/>
            <person name="Boevink P.C."/>
            <person name="Bollmann S.R."/>
            <person name="Bos J.I."/>
            <person name="Bulone V."/>
            <person name="Cai G."/>
            <person name="Cakir C."/>
            <person name="Carrington J.C."/>
            <person name="Chawner M."/>
            <person name="Conti L."/>
            <person name="Costanzo S."/>
            <person name="Ewan R."/>
            <person name="Fahlgren N."/>
            <person name="Fischbach M.A."/>
            <person name="Fugelstad J."/>
            <person name="Gilroy E.M."/>
            <person name="Gnerre S."/>
            <person name="Green P.J."/>
            <person name="Grenville-Briggs L.J."/>
            <person name="Griffith J."/>
            <person name="Grunwald N.J."/>
            <person name="Horn K."/>
            <person name="Horner N.R."/>
            <person name="Hu C.H."/>
            <person name="Huitema E."/>
            <person name="Jeong D.H."/>
            <person name="Jones A.M."/>
            <person name="Jones J.D."/>
            <person name="Jones R.W."/>
            <person name="Karlsson E.K."/>
            <person name="Kunjeti S.G."/>
            <person name="Lamour K."/>
            <person name="Liu Z."/>
            <person name="Ma L."/>
            <person name="Maclean D."/>
            <person name="Chibucos M.C."/>
            <person name="McDonald H."/>
            <person name="McWalters J."/>
            <person name="Meijer H.J."/>
            <person name="Morgan W."/>
            <person name="Morris P.F."/>
            <person name="Munro C.A."/>
            <person name="O'Neill K."/>
            <person name="Ospina-Giraldo M."/>
            <person name="Pinzon A."/>
            <person name="Pritchard L."/>
            <person name="Ramsahoye B."/>
            <person name="Ren Q."/>
            <person name="Restrepo S."/>
            <person name="Roy S."/>
            <person name="Sadanandom A."/>
            <person name="Savidor A."/>
            <person name="Schornack S."/>
            <person name="Schwartz D.C."/>
            <person name="Schumann U.D."/>
            <person name="Schwessinger B."/>
            <person name="Seyer L."/>
            <person name="Sharpe T."/>
            <person name="Silvar C."/>
            <person name="Song J."/>
            <person name="Studholme D.J."/>
            <person name="Sykes S."/>
            <person name="Thines M."/>
            <person name="van de Vondervoort P.J."/>
            <person name="Phuntumart V."/>
            <person name="Wawra S."/>
            <person name="Weide R."/>
            <person name="Win J."/>
            <person name="Young C."/>
            <person name="Zhou S."/>
            <person name="Fry W."/>
            <person name="Meyers B.C."/>
            <person name="van West P."/>
            <person name="Ristaino J."/>
            <person name="Govers F."/>
            <person name="Birch P.R."/>
            <person name="Whisson S.C."/>
            <person name="Judelson H.S."/>
            <person name="Nusbaum C."/>
        </authorList>
    </citation>
    <scope>NUCLEOTIDE SEQUENCE [LARGE SCALE GENOMIC DNA]</scope>
    <source>
        <strain evidence="3">T30-4</strain>
    </source>
</reference>
<dbReference type="Proteomes" id="UP000006643">
    <property type="component" value="Unassembled WGS sequence"/>
</dbReference>
<keyword evidence="1" id="KW-0843">Virulence</keyword>
<protein>
    <submittedName>
        <fullName evidence="2">CRN domain-containing protein-containing protein</fullName>
    </submittedName>
</protein>
<dbReference type="GeneID" id="9475937"/>
<keyword evidence="3" id="KW-1185">Reference proteome</keyword>
<dbReference type="KEGG" id="pif:PITG_04742"/>
<proteinExistence type="predicted"/>
<dbReference type="InParanoid" id="D0N1Y0"/>
<dbReference type="OMA" id="CSRINWD"/>
<dbReference type="RefSeq" id="XP_002905468.1">
    <property type="nucleotide sequence ID" value="XM_002905422.1"/>
</dbReference>
<dbReference type="Gene3D" id="2.40.10.10">
    <property type="entry name" value="Trypsin-like serine proteases"/>
    <property type="match status" value="1"/>
</dbReference>
<sequence>MAARKWFLLVGGNGKDLTSTTSVDVDVEDVDTFRKAVKKECPSALANVDAVDLAVFANHAEYDAKRNVLLPQSWSPVTAYGNNGENALIVQVPKRAESDSRYFIQPNVQEQVEKAVFVIVEEDGERNGVGMGVFFSPTLAVTCDHILTEQHTVGSMVSLALKEGIEAVEVVARSSQLDFAILKSSKPRSFFIPPWNGRPDELRGRYDLVLAGIDSVLTNTKTCSRINWDLLR</sequence>
<dbReference type="VEuPathDB" id="FungiDB:PITG_04742"/>
<organism evidence="2 3">
    <name type="scientific">Phytophthora infestans (strain T30-4)</name>
    <name type="common">Potato late blight agent</name>
    <dbReference type="NCBI Taxonomy" id="403677"/>
    <lineage>
        <taxon>Eukaryota</taxon>
        <taxon>Sar</taxon>
        <taxon>Stramenopiles</taxon>
        <taxon>Oomycota</taxon>
        <taxon>Peronosporomycetes</taxon>
        <taxon>Peronosporales</taxon>
        <taxon>Peronosporaceae</taxon>
        <taxon>Phytophthora</taxon>
    </lineage>
</organism>
<dbReference type="EMBL" id="DS028123">
    <property type="protein sequence ID" value="EEY68309.1"/>
    <property type="molecule type" value="Genomic_DNA"/>
</dbReference>
<dbReference type="OrthoDB" id="122204at2759"/>
<evidence type="ECO:0000313" key="3">
    <source>
        <dbReference type="Proteomes" id="UP000006643"/>
    </source>
</evidence>
<accession>D0N1Y0</accession>
<evidence type="ECO:0000313" key="2">
    <source>
        <dbReference type="EMBL" id="EEY68309.1"/>
    </source>
</evidence>
<dbReference type="SUPFAM" id="SSF50494">
    <property type="entry name" value="Trypsin-like serine proteases"/>
    <property type="match status" value="1"/>
</dbReference>
<dbReference type="HOGENOM" id="CLU_104408_0_0_1"/>
<dbReference type="Pfam" id="PF13365">
    <property type="entry name" value="Trypsin_2"/>
    <property type="match status" value="1"/>
</dbReference>
<dbReference type="InterPro" id="IPR009003">
    <property type="entry name" value="Peptidase_S1_PA"/>
</dbReference>
<evidence type="ECO:0000256" key="1">
    <source>
        <dbReference type="ARBA" id="ARBA00023026"/>
    </source>
</evidence>
<dbReference type="AlphaFoldDB" id="D0N1Y0"/>